<dbReference type="Pfam" id="PF01177">
    <property type="entry name" value="Asp_Glu_race"/>
    <property type="match status" value="1"/>
</dbReference>
<accession>A0ABY5HM22</accession>
<sequence>MSIRPIRILIINPNTNPAVTQQMKQAASAVASSGTEVVAVNPVEGPFSIESRDDRDRAEVQLLTLVAEQQHQGFDAYVLACFDDIALDNLRALTGAPVVGMFEAGVAAARTLASRFSIVTTVHAAVPTIEALLGQYGASGICRVRAAGIGVAAAAGSGQEAERKIAEAIRDSVEQDAAQAILLGSGGLTGRAAALEQAFSLPVIDGVVAAVKMAEGVAHMRLMKG</sequence>
<reference evidence="2" key="1">
    <citation type="submission" date="2021-04" db="EMBL/GenBank/DDBJ databases">
        <title>Oceanospirillales bacteria with DddD are important DMSP degraders in coastal seawater.</title>
        <authorList>
            <person name="Liu J."/>
        </authorList>
    </citation>
    <scope>NUCLEOTIDE SEQUENCE</scope>
    <source>
        <strain evidence="2">D13-1</strain>
    </source>
</reference>
<dbReference type="PANTHER" id="PTHR28047">
    <property type="entry name" value="PROTEIN DCG1"/>
    <property type="match status" value="1"/>
</dbReference>
<evidence type="ECO:0000256" key="1">
    <source>
        <dbReference type="ARBA" id="ARBA00038414"/>
    </source>
</evidence>
<dbReference type="EMBL" id="CP073347">
    <property type="protein sequence ID" value="UTW12302.1"/>
    <property type="molecule type" value="Genomic_DNA"/>
</dbReference>
<dbReference type="InterPro" id="IPR052186">
    <property type="entry name" value="Hydantoin_racemase-like"/>
</dbReference>
<comment type="similarity">
    <text evidence="1">Belongs to the HyuE racemase family.</text>
</comment>
<evidence type="ECO:0000313" key="3">
    <source>
        <dbReference type="Proteomes" id="UP001058461"/>
    </source>
</evidence>
<proteinExistence type="inferred from homology"/>
<evidence type="ECO:0000313" key="2">
    <source>
        <dbReference type="EMBL" id="UTW12302.1"/>
    </source>
</evidence>
<keyword evidence="3" id="KW-1185">Reference proteome</keyword>
<dbReference type="RefSeq" id="WP_255854369.1">
    <property type="nucleotide sequence ID" value="NZ_CP073347.1"/>
</dbReference>
<dbReference type="PANTHER" id="PTHR28047:SF5">
    <property type="entry name" value="PROTEIN DCG1"/>
    <property type="match status" value="1"/>
</dbReference>
<dbReference type="InterPro" id="IPR053714">
    <property type="entry name" value="Iso_Racemase_Enz_sf"/>
</dbReference>
<dbReference type="Proteomes" id="UP001058461">
    <property type="component" value="Chromosome"/>
</dbReference>
<dbReference type="Gene3D" id="3.40.50.12500">
    <property type="match status" value="1"/>
</dbReference>
<gene>
    <name evidence="2" type="ORF">KDW95_01055</name>
</gene>
<name>A0ABY5HM22_9GAMM</name>
<protein>
    <submittedName>
        <fullName evidence="2">Aspartate/glutamate racemase family protein</fullName>
    </submittedName>
</protein>
<dbReference type="InterPro" id="IPR015942">
    <property type="entry name" value="Asp/Glu/hydantoin_racemase"/>
</dbReference>
<organism evidence="2 3">
    <name type="scientific">Marinobacterium rhizophilum</name>
    <dbReference type="NCBI Taxonomy" id="420402"/>
    <lineage>
        <taxon>Bacteria</taxon>
        <taxon>Pseudomonadati</taxon>
        <taxon>Pseudomonadota</taxon>
        <taxon>Gammaproteobacteria</taxon>
        <taxon>Oceanospirillales</taxon>
        <taxon>Oceanospirillaceae</taxon>
        <taxon>Marinobacterium</taxon>
    </lineage>
</organism>